<dbReference type="InterPro" id="IPR029063">
    <property type="entry name" value="SAM-dependent_MTases_sf"/>
</dbReference>
<evidence type="ECO:0000313" key="9">
    <source>
        <dbReference type="EMBL" id="MBA2858700.1"/>
    </source>
</evidence>
<proteinExistence type="predicted"/>
<dbReference type="EMBL" id="JACDUN010000001">
    <property type="protein sequence ID" value="MBA2858700.1"/>
    <property type="molecule type" value="Genomic_DNA"/>
</dbReference>
<keyword evidence="5" id="KW-0680">Restriction system</keyword>
<evidence type="ECO:0000256" key="2">
    <source>
        <dbReference type="ARBA" id="ARBA00022603"/>
    </source>
</evidence>
<dbReference type="AlphaFoldDB" id="A0A7J9P7B9"/>
<dbReference type="Pfam" id="PF12161">
    <property type="entry name" value="HsdM_N"/>
    <property type="match status" value="1"/>
</dbReference>
<sequence>MSISSTIKSIQDIMRQDAGVDGDAQRISQLVWMLFLKIYDSKEDEWEIIDSNARKEFKSFIPEELRWRNWASDDEGLTGEELLDFVNNRIFKDLKDIAVTEKTDPRGNAVKLVFEDSFNYMKSGTLMRQVINKINEIDFESLEERHAFNDIYESILKDLQSAGNAGEFYTPRAVTQFVVDIVNPRLGESVADFACGTGGFLVSAINNLNSQLVGDKNTIECRKKIQDSIHGIEKKQLPHLLCVTNLILHDIDIPDIKHDNALTKNVRDYTENEKYNCAVMNPPFGGIEEDSVLTYFPTNFKTKETADLFLVLIMYRLKNQGRAGVVLPDGFLFGEGVKTNIKEKLLSEFNLHTIVRLPNGVFSPYTPVKTNLLFFDKTGPTKKIDYYQVPLPENLKNGFTKSKPFKSEHLTQVRNWWYSRENGDENAYSIDISEIKKVNYNLDFKNPNCNNNEKEYSLNELLTIMDKTSKNIVEILGKLSKALEGVEE</sequence>
<evidence type="ECO:0000259" key="8">
    <source>
        <dbReference type="Pfam" id="PF12161"/>
    </source>
</evidence>
<dbReference type="Pfam" id="PF02384">
    <property type="entry name" value="N6_Mtase"/>
    <property type="match status" value="1"/>
</dbReference>
<dbReference type="PANTHER" id="PTHR42933:SF4">
    <property type="entry name" value="TYPE I RESTRICTION ENZYME ECOKI METHYLASE SUBUNIT"/>
    <property type="match status" value="1"/>
</dbReference>
<name>A0A7J9P7B9_METMI</name>
<dbReference type="Gene3D" id="1.20.1260.30">
    <property type="match status" value="1"/>
</dbReference>
<gene>
    <name evidence="9" type="ORF">HNP93_001401</name>
</gene>
<dbReference type="GO" id="GO:0008170">
    <property type="term" value="F:N-methyltransferase activity"/>
    <property type="evidence" value="ECO:0007669"/>
    <property type="project" value="InterPro"/>
</dbReference>
<keyword evidence="3 9" id="KW-0808">Transferase</keyword>
<dbReference type="PANTHER" id="PTHR42933">
    <property type="entry name" value="SLR6095 PROTEIN"/>
    <property type="match status" value="1"/>
</dbReference>
<comment type="catalytic activity">
    <reaction evidence="6">
        <text>a 2'-deoxyadenosine in DNA + S-adenosyl-L-methionine = an N(6)-methyl-2'-deoxyadenosine in DNA + S-adenosyl-L-homocysteine + H(+)</text>
        <dbReference type="Rhea" id="RHEA:15197"/>
        <dbReference type="Rhea" id="RHEA-COMP:12418"/>
        <dbReference type="Rhea" id="RHEA-COMP:12419"/>
        <dbReference type="ChEBI" id="CHEBI:15378"/>
        <dbReference type="ChEBI" id="CHEBI:57856"/>
        <dbReference type="ChEBI" id="CHEBI:59789"/>
        <dbReference type="ChEBI" id="CHEBI:90615"/>
        <dbReference type="ChEBI" id="CHEBI:90616"/>
        <dbReference type="EC" id="2.1.1.72"/>
    </reaction>
</comment>
<protein>
    <recommendedName>
        <fullName evidence="1">site-specific DNA-methyltransferase (adenine-specific)</fullName>
        <ecNumber evidence="1">2.1.1.72</ecNumber>
    </recommendedName>
</protein>
<feature type="domain" description="N6 adenine-specific DNA methyltransferase N-terminal" evidence="8">
    <location>
        <begin position="4"/>
        <end position="134"/>
    </location>
</feature>
<dbReference type="SUPFAM" id="SSF53335">
    <property type="entry name" value="S-adenosyl-L-methionine-dependent methyltransferases"/>
    <property type="match status" value="1"/>
</dbReference>
<reference evidence="9 10" key="1">
    <citation type="submission" date="2020-07" db="EMBL/GenBank/DDBJ databases">
        <title>Genomic Encyclopedia of Type Strains, Phase IV (KMG-V): Genome sequencing to study the core and pangenomes of soil and plant-associated prokaryotes.</title>
        <authorList>
            <person name="Whitman W."/>
        </authorList>
    </citation>
    <scope>NUCLEOTIDE SEQUENCE [LARGE SCALE GENOMIC DNA]</scope>
    <source>
        <strain evidence="9 10">C12</strain>
    </source>
</reference>
<dbReference type="GO" id="GO:0009007">
    <property type="term" value="F:site-specific DNA-methyltransferase (adenine-specific) activity"/>
    <property type="evidence" value="ECO:0007669"/>
    <property type="project" value="UniProtKB-EC"/>
</dbReference>
<dbReference type="GO" id="GO:0032259">
    <property type="term" value="P:methylation"/>
    <property type="evidence" value="ECO:0007669"/>
    <property type="project" value="UniProtKB-KW"/>
</dbReference>
<dbReference type="InterPro" id="IPR051537">
    <property type="entry name" value="DNA_Adenine_Mtase"/>
</dbReference>
<evidence type="ECO:0000256" key="4">
    <source>
        <dbReference type="ARBA" id="ARBA00022691"/>
    </source>
</evidence>
<dbReference type="Gene3D" id="3.40.50.150">
    <property type="entry name" value="Vaccinia Virus protein VP39"/>
    <property type="match status" value="1"/>
</dbReference>
<keyword evidence="4" id="KW-0949">S-adenosyl-L-methionine</keyword>
<dbReference type="GO" id="GO:0009307">
    <property type="term" value="P:DNA restriction-modification system"/>
    <property type="evidence" value="ECO:0007669"/>
    <property type="project" value="UniProtKB-KW"/>
</dbReference>
<dbReference type="InterPro" id="IPR022749">
    <property type="entry name" value="D12N6_MeTrfase_N"/>
</dbReference>
<evidence type="ECO:0000259" key="7">
    <source>
        <dbReference type="Pfam" id="PF02384"/>
    </source>
</evidence>
<keyword evidence="2 9" id="KW-0489">Methyltransferase</keyword>
<evidence type="ECO:0000313" key="10">
    <source>
        <dbReference type="Proteomes" id="UP000558015"/>
    </source>
</evidence>
<accession>A0A7J9P7B9</accession>
<dbReference type="EC" id="2.1.1.72" evidence="1"/>
<comment type="caution">
    <text evidence="9">The sequence shown here is derived from an EMBL/GenBank/DDBJ whole genome shotgun (WGS) entry which is preliminary data.</text>
</comment>
<feature type="domain" description="DNA methylase adenine-specific" evidence="7">
    <location>
        <begin position="144"/>
        <end position="454"/>
    </location>
</feature>
<dbReference type="GO" id="GO:0003677">
    <property type="term" value="F:DNA binding"/>
    <property type="evidence" value="ECO:0007669"/>
    <property type="project" value="InterPro"/>
</dbReference>
<evidence type="ECO:0000256" key="1">
    <source>
        <dbReference type="ARBA" id="ARBA00011900"/>
    </source>
</evidence>
<dbReference type="Proteomes" id="UP000558015">
    <property type="component" value="Unassembled WGS sequence"/>
</dbReference>
<dbReference type="InterPro" id="IPR003356">
    <property type="entry name" value="DNA_methylase_A-5"/>
</dbReference>
<organism evidence="9 10">
    <name type="scientific">Methanococcus maripaludis</name>
    <name type="common">Methanococcus deltae</name>
    <dbReference type="NCBI Taxonomy" id="39152"/>
    <lineage>
        <taxon>Archaea</taxon>
        <taxon>Methanobacteriati</taxon>
        <taxon>Methanobacteriota</taxon>
        <taxon>Methanomada group</taxon>
        <taxon>Methanococci</taxon>
        <taxon>Methanococcales</taxon>
        <taxon>Methanococcaceae</taxon>
        <taxon>Methanococcus</taxon>
    </lineage>
</organism>
<evidence type="ECO:0000256" key="5">
    <source>
        <dbReference type="ARBA" id="ARBA00022747"/>
    </source>
</evidence>
<evidence type="ECO:0000256" key="6">
    <source>
        <dbReference type="ARBA" id="ARBA00047942"/>
    </source>
</evidence>
<dbReference type="InterPro" id="IPR038333">
    <property type="entry name" value="T1MK-like_N_sf"/>
</dbReference>
<evidence type="ECO:0000256" key="3">
    <source>
        <dbReference type="ARBA" id="ARBA00022679"/>
    </source>
</evidence>
<dbReference type="PRINTS" id="PR00507">
    <property type="entry name" value="N12N6MTFRASE"/>
</dbReference>
<dbReference type="RefSeq" id="WP_181493564.1">
    <property type="nucleotide sequence ID" value="NZ_JACDUN010000001.1"/>
</dbReference>